<feature type="domain" description="3'-5' exonuclease" evidence="3">
    <location>
        <begin position="19"/>
        <end position="121"/>
    </location>
</feature>
<organism evidence="4 5">
    <name type="scientific">Lactuca virosa</name>
    <dbReference type="NCBI Taxonomy" id="75947"/>
    <lineage>
        <taxon>Eukaryota</taxon>
        <taxon>Viridiplantae</taxon>
        <taxon>Streptophyta</taxon>
        <taxon>Embryophyta</taxon>
        <taxon>Tracheophyta</taxon>
        <taxon>Spermatophyta</taxon>
        <taxon>Magnoliopsida</taxon>
        <taxon>eudicotyledons</taxon>
        <taxon>Gunneridae</taxon>
        <taxon>Pentapetalae</taxon>
        <taxon>asterids</taxon>
        <taxon>campanulids</taxon>
        <taxon>Asterales</taxon>
        <taxon>Asteraceae</taxon>
        <taxon>Cichorioideae</taxon>
        <taxon>Cichorieae</taxon>
        <taxon>Lactucinae</taxon>
        <taxon>Lactuca</taxon>
    </lineage>
</organism>
<keyword evidence="5" id="KW-1185">Reference proteome</keyword>
<reference evidence="4 5" key="1">
    <citation type="submission" date="2022-01" db="EMBL/GenBank/DDBJ databases">
        <authorList>
            <person name="Xiong W."/>
            <person name="Schranz E."/>
        </authorList>
    </citation>
    <scope>NUCLEOTIDE SEQUENCE [LARGE SCALE GENOMIC DNA]</scope>
</reference>
<keyword evidence="1" id="KW-0540">Nuclease</keyword>
<dbReference type="PANTHER" id="PTHR13620">
    <property type="entry name" value="3-5 EXONUCLEASE"/>
    <property type="match status" value="1"/>
</dbReference>
<evidence type="ECO:0000256" key="2">
    <source>
        <dbReference type="ARBA" id="ARBA00022801"/>
    </source>
</evidence>
<dbReference type="Pfam" id="PF01612">
    <property type="entry name" value="DNA_pol_A_exo1"/>
    <property type="match status" value="1"/>
</dbReference>
<protein>
    <recommendedName>
        <fullName evidence="3">3'-5' exonuclease domain-containing protein</fullName>
    </recommendedName>
</protein>
<dbReference type="GO" id="GO:0005634">
    <property type="term" value="C:nucleus"/>
    <property type="evidence" value="ECO:0007669"/>
    <property type="project" value="TreeGrafter"/>
</dbReference>
<dbReference type="GO" id="GO:0006139">
    <property type="term" value="P:nucleobase-containing compound metabolic process"/>
    <property type="evidence" value="ECO:0007669"/>
    <property type="project" value="InterPro"/>
</dbReference>
<evidence type="ECO:0000256" key="1">
    <source>
        <dbReference type="ARBA" id="ARBA00022722"/>
    </source>
</evidence>
<keyword evidence="2" id="KW-0378">Hydrolase</keyword>
<dbReference type="InterPro" id="IPR012337">
    <property type="entry name" value="RNaseH-like_sf"/>
</dbReference>
<dbReference type="PANTHER" id="PTHR13620:SF105">
    <property type="entry name" value="OS01G0737700 PROTEIN"/>
    <property type="match status" value="1"/>
</dbReference>
<comment type="caution">
    <text evidence="4">The sequence shown here is derived from an EMBL/GenBank/DDBJ whole genome shotgun (WGS) entry which is preliminary data.</text>
</comment>
<dbReference type="Gene3D" id="3.30.420.10">
    <property type="entry name" value="Ribonuclease H-like superfamily/Ribonuclease H"/>
    <property type="match status" value="1"/>
</dbReference>
<dbReference type="Proteomes" id="UP001157418">
    <property type="component" value="Unassembled WGS sequence"/>
</dbReference>
<dbReference type="GO" id="GO:0003676">
    <property type="term" value="F:nucleic acid binding"/>
    <property type="evidence" value="ECO:0007669"/>
    <property type="project" value="InterPro"/>
</dbReference>
<dbReference type="InterPro" id="IPR002562">
    <property type="entry name" value="3'-5'_exonuclease_dom"/>
</dbReference>
<dbReference type="AlphaFoldDB" id="A0AAU9P7I1"/>
<evidence type="ECO:0000313" key="4">
    <source>
        <dbReference type="EMBL" id="CAH1445560.1"/>
    </source>
</evidence>
<sequence>MRCLIFQILHSPIIPWSLCNFLRNPSYTFTGVGIDEDVKKLTEDYFLVVATAVDLRLIAAKKYRVKELKNAGLKQLTRKVLRKEMSKRKAVTMSNWDNRRLNPAQVQYACIDAFLSFEIGRILILGNRN</sequence>
<accession>A0AAU9P7I1</accession>
<dbReference type="SUPFAM" id="SSF53098">
    <property type="entry name" value="Ribonuclease H-like"/>
    <property type="match status" value="1"/>
</dbReference>
<gene>
    <name evidence="4" type="ORF">LVIROSA_LOCUS31316</name>
</gene>
<evidence type="ECO:0000313" key="5">
    <source>
        <dbReference type="Proteomes" id="UP001157418"/>
    </source>
</evidence>
<dbReference type="EMBL" id="CAKMRJ010005523">
    <property type="protein sequence ID" value="CAH1445560.1"/>
    <property type="molecule type" value="Genomic_DNA"/>
</dbReference>
<evidence type="ECO:0000259" key="3">
    <source>
        <dbReference type="Pfam" id="PF01612"/>
    </source>
</evidence>
<dbReference type="InterPro" id="IPR036397">
    <property type="entry name" value="RNaseH_sf"/>
</dbReference>
<dbReference type="GO" id="GO:0005737">
    <property type="term" value="C:cytoplasm"/>
    <property type="evidence" value="ECO:0007669"/>
    <property type="project" value="TreeGrafter"/>
</dbReference>
<name>A0AAU9P7I1_9ASTR</name>
<dbReference type="InterPro" id="IPR051132">
    <property type="entry name" value="3-5_Exonuclease_domain"/>
</dbReference>
<dbReference type="CDD" id="cd06141">
    <property type="entry name" value="WRN_exo"/>
    <property type="match status" value="1"/>
</dbReference>
<dbReference type="GO" id="GO:0008408">
    <property type="term" value="F:3'-5' exonuclease activity"/>
    <property type="evidence" value="ECO:0007669"/>
    <property type="project" value="InterPro"/>
</dbReference>
<proteinExistence type="predicted"/>